<sequence length="620" mass="69691">MQFCDNEQHAYIVFTPKSYASKITATGTSSTISQILFLTHVHNSKLNKTSLQTVSVRSRLWIRSMIPGTFDVGETLRRVIMSITVDLTELKDSIMKELKTELIPLLRLDNSSSLVLHQDLSNGVNEKAESQAVAQTLSEISLDIKAIKQELIGTVIKEEFALPVENNPVLTLRQSLNAVASEVQNLKHDLKGINTVVEGDGNNFNTQNCNSVCTKKRLIMESMEPPKKVPKIELNDMEIISNEDFQESLYQEISRFVPHNDELGNGTEGKNSKVISLVKDSRDFYCLGVEITNLTDSTFVNGETCRDGAEEPVPSVILGGSREFFLVKTSGDEKLEGIISYRIEKSDLRLVIYYYVYSSGNRVGIAVCPSDIPVSKDLLVYMQSSEYVDRKRPDKQCDRSRTVIMLKNLLARAKITWGNRSVMSVEVVKNGSKSWTENSMELAFEEKWFSSLLDGKTLLGKSLTNFMSCIKKQFGCVVMFHNGLGVPMKELSWEIRSDVRRFLVPTIMPKTREAFCTSDDLNMQGIFSYRIGSSDLRLSLVFQVFNGGCKFAVAFVPFDIPTNFALMKSMINPKEWRTRPDCKFSQALHGEQVVEVRNLRAKVSMTNGPKAVLTVMICTL</sequence>
<proteinExistence type="predicted"/>
<protein>
    <submittedName>
        <fullName evidence="1">Uncharacterized protein</fullName>
    </submittedName>
</protein>
<accession>A0A8J2NJC8</accession>
<gene>
    <name evidence="1" type="ORF">AFUS01_LOCUS1438</name>
</gene>
<organism evidence="1 2">
    <name type="scientific">Allacma fusca</name>
    <dbReference type="NCBI Taxonomy" id="39272"/>
    <lineage>
        <taxon>Eukaryota</taxon>
        <taxon>Metazoa</taxon>
        <taxon>Ecdysozoa</taxon>
        <taxon>Arthropoda</taxon>
        <taxon>Hexapoda</taxon>
        <taxon>Collembola</taxon>
        <taxon>Symphypleona</taxon>
        <taxon>Sminthuridae</taxon>
        <taxon>Allacma</taxon>
    </lineage>
</organism>
<dbReference type="AlphaFoldDB" id="A0A8J2NJC8"/>
<evidence type="ECO:0000313" key="2">
    <source>
        <dbReference type="Proteomes" id="UP000708208"/>
    </source>
</evidence>
<keyword evidence="2" id="KW-1185">Reference proteome</keyword>
<comment type="caution">
    <text evidence="1">The sequence shown here is derived from an EMBL/GenBank/DDBJ whole genome shotgun (WGS) entry which is preliminary data.</text>
</comment>
<dbReference type="EMBL" id="CAJVCH010007971">
    <property type="protein sequence ID" value="CAG7662167.1"/>
    <property type="molecule type" value="Genomic_DNA"/>
</dbReference>
<name>A0A8J2NJC8_9HEXA</name>
<evidence type="ECO:0000313" key="1">
    <source>
        <dbReference type="EMBL" id="CAG7662167.1"/>
    </source>
</evidence>
<reference evidence="1" key="1">
    <citation type="submission" date="2021-06" db="EMBL/GenBank/DDBJ databases">
        <authorList>
            <person name="Hodson N. C."/>
            <person name="Mongue J. A."/>
            <person name="Jaron S. K."/>
        </authorList>
    </citation>
    <scope>NUCLEOTIDE SEQUENCE</scope>
</reference>
<dbReference type="Proteomes" id="UP000708208">
    <property type="component" value="Unassembled WGS sequence"/>
</dbReference>